<protein>
    <submittedName>
        <fullName evidence="2">Uncharacterized protein</fullName>
    </submittedName>
</protein>
<keyword evidence="3" id="KW-1185">Reference proteome</keyword>
<name>A0A838XN42_9HYPH</name>
<reference evidence="2 3" key="1">
    <citation type="submission" date="2020-07" db="EMBL/GenBank/DDBJ databases">
        <authorList>
            <person name="Li M."/>
        </authorList>
    </citation>
    <scope>NUCLEOTIDE SEQUENCE [LARGE SCALE GENOMIC DNA]</scope>
    <source>
        <strain evidence="2 3">DSM 23284</strain>
    </source>
</reference>
<proteinExistence type="predicted"/>
<sequence length="181" mass="19448">MRRWRSRATLPLLLTLSLPLAPAAPAQADERGSDSGWHTVIGGMRHFTGLTCPDRIGMLSRVRVLTSAADRIAGCVYLATNGISVVVRSHLPGSSAAAARAFDRRYSAAGFKRLAATGAAAAGLSFNTGTTGDRTRCETLWRLTGRRTDYTLWMAYSLPDQGDLVGPLVADFTRQLARAAR</sequence>
<dbReference type="EMBL" id="JACEON010000002">
    <property type="protein sequence ID" value="MBA4610431.1"/>
    <property type="molecule type" value="Genomic_DNA"/>
</dbReference>
<comment type="caution">
    <text evidence="2">The sequence shown here is derived from an EMBL/GenBank/DDBJ whole genome shotgun (WGS) entry which is preliminary data.</text>
</comment>
<feature type="signal peptide" evidence="1">
    <location>
        <begin position="1"/>
        <end position="28"/>
    </location>
</feature>
<organism evidence="2 3">
    <name type="scientific">Stappia taiwanensis</name>
    <dbReference type="NCBI Taxonomy" id="992267"/>
    <lineage>
        <taxon>Bacteria</taxon>
        <taxon>Pseudomonadati</taxon>
        <taxon>Pseudomonadota</taxon>
        <taxon>Alphaproteobacteria</taxon>
        <taxon>Hyphomicrobiales</taxon>
        <taxon>Stappiaceae</taxon>
        <taxon>Stappia</taxon>
    </lineage>
</organism>
<evidence type="ECO:0000313" key="2">
    <source>
        <dbReference type="EMBL" id="MBA4610431.1"/>
    </source>
</evidence>
<gene>
    <name evidence="2" type="ORF">H1W37_02100</name>
</gene>
<dbReference type="RefSeq" id="WP_181758635.1">
    <property type="nucleotide sequence ID" value="NZ_BMCR01000002.1"/>
</dbReference>
<evidence type="ECO:0000256" key="1">
    <source>
        <dbReference type="SAM" id="SignalP"/>
    </source>
</evidence>
<keyword evidence="1" id="KW-0732">Signal</keyword>
<accession>A0A838XN42</accession>
<dbReference type="Proteomes" id="UP000559404">
    <property type="component" value="Unassembled WGS sequence"/>
</dbReference>
<feature type="chain" id="PRO_5032511320" evidence="1">
    <location>
        <begin position="29"/>
        <end position="181"/>
    </location>
</feature>
<evidence type="ECO:0000313" key="3">
    <source>
        <dbReference type="Proteomes" id="UP000559404"/>
    </source>
</evidence>
<dbReference type="AlphaFoldDB" id="A0A838XN42"/>
<reference evidence="2 3" key="2">
    <citation type="submission" date="2020-08" db="EMBL/GenBank/DDBJ databases">
        <title>Stappia taiwanensis sp. nov., isolated from a coastal thermal spring.</title>
        <authorList>
            <person name="Kampfer P."/>
        </authorList>
    </citation>
    <scope>NUCLEOTIDE SEQUENCE [LARGE SCALE GENOMIC DNA]</scope>
    <source>
        <strain evidence="2 3">DSM 23284</strain>
    </source>
</reference>